<sequence length="60" mass="6486">MKIVAREKSSFRITCPNGHDFTAPRHSISVECPTCGATGSTRELVDRMIKNAEPPQATAA</sequence>
<keyword evidence="2" id="KW-1185">Reference proteome</keyword>
<evidence type="ECO:0000313" key="2">
    <source>
        <dbReference type="Proteomes" id="UP000595197"/>
    </source>
</evidence>
<gene>
    <name evidence="1" type="ORF">IGS68_14885</name>
</gene>
<dbReference type="Proteomes" id="UP000595197">
    <property type="component" value="Chromosome"/>
</dbReference>
<name>A0ABX7B157_9PROT</name>
<evidence type="ECO:0000313" key="1">
    <source>
        <dbReference type="EMBL" id="QQP87404.1"/>
    </source>
</evidence>
<reference evidence="1" key="1">
    <citation type="submission" date="2021-02" db="EMBL/GenBank/DDBJ databases">
        <title>Skermanella TT6 skin isolate.</title>
        <authorList>
            <person name="Lee K."/>
            <person name="Ganzorig M."/>
        </authorList>
    </citation>
    <scope>NUCLEOTIDE SEQUENCE</scope>
    <source>
        <strain evidence="1">TT6</strain>
    </source>
</reference>
<proteinExistence type="predicted"/>
<organism evidence="1 2">
    <name type="scientific">Skermanella cutis</name>
    <dbReference type="NCBI Taxonomy" id="2775420"/>
    <lineage>
        <taxon>Bacteria</taxon>
        <taxon>Pseudomonadati</taxon>
        <taxon>Pseudomonadota</taxon>
        <taxon>Alphaproteobacteria</taxon>
        <taxon>Rhodospirillales</taxon>
        <taxon>Azospirillaceae</taxon>
        <taxon>Skermanella</taxon>
    </lineage>
</organism>
<dbReference type="RefSeq" id="WP_201070332.1">
    <property type="nucleotide sequence ID" value="NZ_CP067420.1"/>
</dbReference>
<dbReference type="EMBL" id="CP067420">
    <property type="protein sequence ID" value="QQP87404.1"/>
    <property type="molecule type" value="Genomic_DNA"/>
</dbReference>
<protein>
    <submittedName>
        <fullName evidence="1">Uncharacterized protein</fullName>
    </submittedName>
</protein>
<accession>A0ABX7B157</accession>